<feature type="compositionally biased region" description="Basic residues" evidence="11">
    <location>
        <begin position="1"/>
        <end position="17"/>
    </location>
</feature>
<evidence type="ECO:0000313" key="13">
    <source>
        <dbReference type="EMBL" id="ULU13319.1"/>
    </source>
</evidence>
<keyword evidence="9" id="KW-0539">Nucleus</keyword>
<dbReference type="GO" id="GO:0030488">
    <property type="term" value="P:tRNA methylation"/>
    <property type="evidence" value="ECO:0007669"/>
    <property type="project" value="UniProtKB-ARBA"/>
</dbReference>
<evidence type="ECO:0000259" key="12">
    <source>
        <dbReference type="PROSITE" id="PS51686"/>
    </source>
</evidence>
<dbReference type="InterPro" id="IPR029063">
    <property type="entry name" value="SAM-dependent_MTases_sf"/>
</dbReference>
<dbReference type="PROSITE" id="PS51686">
    <property type="entry name" value="SAM_MT_RSMB_NOP"/>
    <property type="match status" value="1"/>
</dbReference>
<evidence type="ECO:0000256" key="4">
    <source>
        <dbReference type="ARBA" id="ARBA00022603"/>
    </source>
</evidence>
<keyword evidence="5 10" id="KW-0808">Transferase</keyword>
<dbReference type="PRINTS" id="PR02011">
    <property type="entry name" value="RCMTNCL1"/>
</dbReference>
<dbReference type="Pfam" id="PF25378">
    <property type="entry name" value="PUA_NSUN2"/>
    <property type="match status" value="1"/>
</dbReference>
<dbReference type="Proteomes" id="UP000827892">
    <property type="component" value="Chromosome I"/>
</dbReference>
<feature type="compositionally biased region" description="Basic and acidic residues" evidence="11">
    <location>
        <begin position="640"/>
        <end position="656"/>
    </location>
</feature>
<dbReference type="InterPro" id="IPR023270">
    <property type="entry name" value="RCMT_NCL1"/>
</dbReference>
<dbReference type="InterPro" id="IPR001678">
    <property type="entry name" value="MeTrfase_RsmB-F_NOP2_dom"/>
</dbReference>
<keyword evidence="3" id="KW-0820">tRNA-binding</keyword>
<dbReference type="PANTHER" id="PTHR22808">
    <property type="entry name" value="NCL1 YEAST -RELATED NOL1/NOP2/FMU SUN DOMAIN-CONTAINING"/>
    <property type="match status" value="1"/>
</dbReference>
<dbReference type="GO" id="GO:0005634">
    <property type="term" value="C:nucleus"/>
    <property type="evidence" value="ECO:0007669"/>
    <property type="project" value="UniProtKB-SubCell"/>
</dbReference>
<reference evidence="13 14" key="1">
    <citation type="submission" date="2022-05" db="EMBL/GenBank/DDBJ databases">
        <title>Chromosome-level reference genomes for two strains of Caenorhabditis briggsae: an improved platform for comparative genomics.</title>
        <authorList>
            <person name="Stevens L."/>
            <person name="Andersen E.C."/>
        </authorList>
    </citation>
    <scope>NUCLEOTIDE SEQUENCE [LARGE SCALE GENOMIC DNA]</scope>
    <source>
        <strain evidence="13">QX1410_ONT</strain>
        <tissue evidence="13">Whole-organism</tissue>
    </source>
</reference>
<dbReference type="Pfam" id="PF01189">
    <property type="entry name" value="Methyltr_RsmB-F"/>
    <property type="match status" value="1"/>
</dbReference>
<feature type="active site" description="Nucleophile" evidence="10">
    <location>
        <position position="311"/>
    </location>
</feature>
<evidence type="ECO:0000256" key="8">
    <source>
        <dbReference type="ARBA" id="ARBA00022884"/>
    </source>
</evidence>
<protein>
    <recommendedName>
        <fullName evidence="2">tRNA (cytosine(34)-C(5))-methyltransferase</fullName>
        <ecNumber evidence="2">2.1.1.203</ecNumber>
    </recommendedName>
</protein>
<feature type="region of interest" description="Disordered" evidence="11">
    <location>
        <begin position="1"/>
        <end position="34"/>
    </location>
</feature>
<dbReference type="InterPro" id="IPR023267">
    <property type="entry name" value="RCMT"/>
</dbReference>
<keyword evidence="7" id="KW-0819">tRNA processing</keyword>
<comment type="similarity">
    <text evidence="10">Belongs to the class I-like SAM-binding methyltransferase superfamily. RsmB/NOP family.</text>
</comment>
<evidence type="ECO:0000256" key="10">
    <source>
        <dbReference type="PROSITE-ProRule" id="PRU01023"/>
    </source>
</evidence>
<dbReference type="GO" id="GO:0016428">
    <property type="term" value="F:tRNA (cytidine-5-)-methyltransferase activity"/>
    <property type="evidence" value="ECO:0007669"/>
    <property type="project" value="EnsemblMetazoa"/>
</dbReference>
<evidence type="ECO:0000256" key="11">
    <source>
        <dbReference type="SAM" id="MobiDB-lite"/>
    </source>
</evidence>
<feature type="binding site" evidence="10">
    <location>
        <position position="235"/>
    </location>
    <ligand>
        <name>S-adenosyl-L-methionine</name>
        <dbReference type="ChEBI" id="CHEBI:59789"/>
    </ligand>
</feature>
<keyword evidence="6 10" id="KW-0949">S-adenosyl-L-methionine</keyword>
<dbReference type="SUPFAM" id="SSF53335">
    <property type="entry name" value="S-adenosyl-L-methionine-dependent methyltransferases"/>
    <property type="match status" value="1"/>
</dbReference>
<gene>
    <name evidence="13" type="ORF">L3Y34_016075</name>
</gene>
<evidence type="ECO:0000313" key="14">
    <source>
        <dbReference type="Proteomes" id="UP000827892"/>
    </source>
</evidence>
<evidence type="ECO:0000256" key="6">
    <source>
        <dbReference type="ARBA" id="ARBA00022691"/>
    </source>
</evidence>
<feature type="compositionally biased region" description="Basic and acidic residues" evidence="11">
    <location>
        <begin position="18"/>
        <end position="30"/>
    </location>
</feature>
<dbReference type="Gene3D" id="3.40.50.150">
    <property type="entry name" value="Vaccinia Virus protein VP39"/>
    <property type="match status" value="1"/>
</dbReference>
<feature type="binding site" evidence="10">
    <location>
        <position position="258"/>
    </location>
    <ligand>
        <name>S-adenosyl-L-methionine</name>
        <dbReference type="ChEBI" id="CHEBI:59789"/>
    </ligand>
</feature>
<dbReference type="GO" id="GO:0000049">
    <property type="term" value="F:tRNA binding"/>
    <property type="evidence" value="ECO:0007669"/>
    <property type="project" value="UniProtKB-KW"/>
</dbReference>
<proteinExistence type="inferred from homology"/>
<organism evidence="13 14">
    <name type="scientific">Caenorhabditis briggsae</name>
    <dbReference type="NCBI Taxonomy" id="6238"/>
    <lineage>
        <taxon>Eukaryota</taxon>
        <taxon>Metazoa</taxon>
        <taxon>Ecdysozoa</taxon>
        <taxon>Nematoda</taxon>
        <taxon>Chromadorea</taxon>
        <taxon>Rhabditida</taxon>
        <taxon>Rhabditina</taxon>
        <taxon>Rhabditomorpha</taxon>
        <taxon>Rhabditoidea</taxon>
        <taxon>Rhabditidae</taxon>
        <taxon>Peloderinae</taxon>
        <taxon>Caenorhabditis</taxon>
    </lineage>
</organism>
<feature type="binding site" evidence="10">
    <location>
        <position position="207"/>
    </location>
    <ligand>
        <name>S-adenosyl-L-methionine</name>
        <dbReference type="ChEBI" id="CHEBI:59789"/>
    </ligand>
</feature>
<dbReference type="EC" id="2.1.1.203" evidence="2"/>
<dbReference type="InterPro" id="IPR057285">
    <property type="entry name" value="Pre-PUA_NSUN2"/>
</dbReference>
<dbReference type="PANTHER" id="PTHR22808:SF1">
    <property type="entry name" value="RNA CYTOSINE-C(5)-METHYLTRANSFERASE NSUN2-RELATED"/>
    <property type="match status" value="1"/>
</dbReference>
<evidence type="ECO:0000256" key="1">
    <source>
        <dbReference type="ARBA" id="ARBA00004123"/>
    </source>
</evidence>
<dbReference type="InterPro" id="IPR057286">
    <property type="entry name" value="PUA_NSUN2"/>
</dbReference>
<feature type="domain" description="SAM-dependent MTase RsmB/NOP-type" evidence="12">
    <location>
        <begin position="64"/>
        <end position="420"/>
    </location>
</feature>
<dbReference type="PRINTS" id="PR02008">
    <property type="entry name" value="RCMTFAMILY"/>
</dbReference>
<accession>A0AAE9DZ02</accession>
<evidence type="ECO:0000256" key="5">
    <source>
        <dbReference type="ARBA" id="ARBA00022679"/>
    </source>
</evidence>
<dbReference type="InterPro" id="IPR049560">
    <property type="entry name" value="MeTrfase_RsmB-F_NOP2_cat"/>
</dbReference>
<dbReference type="AlphaFoldDB" id="A0AAE9DZ02"/>
<feature type="binding site" evidence="10">
    <location>
        <begin position="178"/>
        <end position="184"/>
    </location>
    <ligand>
        <name>S-adenosyl-L-methionine</name>
        <dbReference type="ChEBI" id="CHEBI:59789"/>
    </ligand>
</feature>
<feature type="region of interest" description="Disordered" evidence="11">
    <location>
        <begin position="640"/>
        <end position="686"/>
    </location>
</feature>
<dbReference type="EMBL" id="CP090891">
    <property type="protein sequence ID" value="ULU13319.1"/>
    <property type="molecule type" value="Genomic_DNA"/>
</dbReference>
<sequence length="686" mass="79012">MVHSSRRRNFNNKKKGHEPRENKWRDDRDAPGNQGYREVLKENEKYWEYYKQQNVFPLEQFDEFKAALQRDLPVSFRFQGCHKDREQLIHEMENRFFGKIVEAEDTAVCVPKSLPWYKEAYQTPMSRTAVRSHPILAQLHNFLVTEAELGNLSRQEAVSMIPPLLLAPTSEHYVLDLCAAPGSKTTQLLEMIHENDENPKGMVIANDVDMKRCYMLIHHTLKRFRTAACAVTCEDAARFPQIADSDGGLIQFDRVLADVICSGDGTLRKNPEIWKKWTPQDGLGLHRMQIAIARKGAQQLKVGGRMVYSTCSMNPIEDEAVVAQLLRDSKGSLKLVDTSKMLPELKRENGVNQWKVFDRDMKLYNSLEDVSEEKMKKVIVPSLFPPTEEEAKEMNLHYSMRITPHAQDTGGFFVALIEKVDESNFDGSAANGPAWKKKKMFKDEPFTFLKLDDERWHDIRNHYGVDESFKYQNLFSRRLESNDANSRQLFYANDAIKNFVKENMAKVSIQNAGMKMFSRTEGKVENTRFRLSQEGIRYLFKFMNKQKVKIGAEDMLHMLKSEENLVPLEKLTCKGDVRKQQNGTVVVYCDEDEPVCTWVGYHTIAPYISKEERLHLLRMMGVDCAEIELLMKSKRKEKAAQDREAAWARKEEEAKASGEPSTSSDAAYAAQEAPEENIQEMSEVKE</sequence>
<keyword evidence="8 10" id="KW-0694">RNA-binding</keyword>
<dbReference type="Pfam" id="PF25376">
    <property type="entry name" value="Pre-PUA_NSUN2"/>
    <property type="match status" value="1"/>
</dbReference>
<evidence type="ECO:0000256" key="2">
    <source>
        <dbReference type="ARBA" id="ARBA00012629"/>
    </source>
</evidence>
<keyword evidence="4 10" id="KW-0489">Methyltransferase</keyword>
<evidence type="ECO:0000256" key="3">
    <source>
        <dbReference type="ARBA" id="ARBA00022555"/>
    </source>
</evidence>
<evidence type="ECO:0000256" key="7">
    <source>
        <dbReference type="ARBA" id="ARBA00022694"/>
    </source>
</evidence>
<comment type="subcellular location">
    <subcellularLocation>
        <location evidence="1">Nucleus</location>
    </subcellularLocation>
</comment>
<name>A0AAE9DZ02_CAEBR</name>
<evidence type="ECO:0000256" key="9">
    <source>
        <dbReference type="ARBA" id="ARBA00023242"/>
    </source>
</evidence>